<dbReference type="EMBL" id="CABDUW010000659">
    <property type="protein sequence ID" value="VTJ73018.1"/>
    <property type="molecule type" value="Genomic_DNA"/>
</dbReference>
<sequence>MGCSNTCGQVLSGRWDGGTWDRLQGRRPRKVQKGEEDAVAPGCKASGRGNRVTHLLGYPTQNVSRSLRRKYAPPPCGGPEDVALAPRTVAAACEAGPSPVYVKVKSAEQAECSEGPQLGKDGLLV</sequence>
<dbReference type="Proteomes" id="UP000335636">
    <property type="component" value="Unassembled WGS sequence"/>
</dbReference>
<evidence type="ECO:0000313" key="3">
    <source>
        <dbReference type="Proteomes" id="UP000335636"/>
    </source>
</evidence>
<comment type="caution">
    <text evidence="2">The sequence shown here is derived from an EMBL/GenBank/DDBJ whole genome shotgun (WGS) entry which is preliminary data.</text>
</comment>
<evidence type="ECO:0000313" key="2">
    <source>
        <dbReference type="EMBL" id="VTJ73018.1"/>
    </source>
</evidence>
<protein>
    <submittedName>
        <fullName evidence="2">Uncharacterized protein</fullName>
    </submittedName>
</protein>
<accession>A0A5E4BTR1</accession>
<reference evidence="2" key="1">
    <citation type="submission" date="2019-04" db="EMBL/GenBank/DDBJ databases">
        <authorList>
            <person name="Alioto T."/>
            <person name="Alioto T."/>
        </authorList>
    </citation>
    <scope>NUCLEOTIDE SEQUENCE [LARGE SCALE GENOMIC DNA]</scope>
</reference>
<dbReference type="AlphaFoldDB" id="A0A5E4BTR1"/>
<keyword evidence="3" id="KW-1185">Reference proteome</keyword>
<gene>
    <name evidence="2" type="ORF">MONAX_5E047290</name>
</gene>
<evidence type="ECO:0000256" key="1">
    <source>
        <dbReference type="SAM" id="MobiDB-lite"/>
    </source>
</evidence>
<feature type="region of interest" description="Disordered" evidence="1">
    <location>
        <begin position="17"/>
        <end position="45"/>
    </location>
</feature>
<organism evidence="2 3">
    <name type="scientific">Marmota monax</name>
    <name type="common">Woodchuck</name>
    <dbReference type="NCBI Taxonomy" id="9995"/>
    <lineage>
        <taxon>Eukaryota</taxon>
        <taxon>Metazoa</taxon>
        <taxon>Chordata</taxon>
        <taxon>Craniata</taxon>
        <taxon>Vertebrata</taxon>
        <taxon>Euteleostomi</taxon>
        <taxon>Mammalia</taxon>
        <taxon>Eutheria</taxon>
        <taxon>Euarchontoglires</taxon>
        <taxon>Glires</taxon>
        <taxon>Rodentia</taxon>
        <taxon>Sciuromorpha</taxon>
        <taxon>Sciuridae</taxon>
        <taxon>Xerinae</taxon>
        <taxon>Marmotini</taxon>
        <taxon>Marmota</taxon>
    </lineage>
</organism>
<name>A0A5E4BTR1_MARMO</name>
<dbReference type="PANTHER" id="PTHR45166">
    <property type="entry name" value="V-SET AND IMMUNOGLOBULIN DOMAIN-CONTAINING PROTEIN 8"/>
    <property type="match status" value="1"/>
</dbReference>
<dbReference type="InterPro" id="IPR052871">
    <property type="entry name" value="V-set/Ig_domain"/>
</dbReference>
<proteinExistence type="predicted"/>
<dbReference type="PANTHER" id="PTHR45166:SF1">
    <property type="entry name" value="V-SET AND IMMUNOGLOBULIN DOMAIN-CONTAINING PROTEIN 8"/>
    <property type="match status" value="1"/>
</dbReference>